<evidence type="ECO:0000256" key="5">
    <source>
        <dbReference type="ARBA" id="ARBA00022989"/>
    </source>
</evidence>
<dbReference type="Proteomes" id="UP001174909">
    <property type="component" value="Unassembled WGS sequence"/>
</dbReference>
<keyword evidence="7" id="KW-0924">Ammonia transport</keyword>
<feature type="transmembrane region" description="Helical" evidence="8">
    <location>
        <begin position="43"/>
        <end position="67"/>
    </location>
</feature>
<name>A0AA35W9I3_GEOBA</name>
<feature type="transmembrane region" description="Helical" evidence="8">
    <location>
        <begin position="12"/>
        <end position="31"/>
    </location>
</feature>
<keyword evidence="4 8" id="KW-0812">Transmembrane</keyword>
<dbReference type="GO" id="GO:0005886">
    <property type="term" value="C:plasma membrane"/>
    <property type="evidence" value="ECO:0007669"/>
    <property type="project" value="TreeGrafter"/>
</dbReference>
<evidence type="ECO:0000256" key="1">
    <source>
        <dbReference type="ARBA" id="ARBA00004141"/>
    </source>
</evidence>
<evidence type="ECO:0000256" key="6">
    <source>
        <dbReference type="ARBA" id="ARBA00023136"/>
    </source>
</evidence>
<gene>
    <name evidence="10" type="ORF">GBAR_LOCUS6124</name>
</gene>
<dbReference type="EMBL" id="CASHTH010000918">
    <property type="protein sequence ID" value="CAI8009041.1"/>
    <property type="molecule type" value="Genomic_DNA"/>
</dbReference>
<evidence type="ECO:0000259" key="9">
    <source>
        <dbReference type="Pfam" id="PF00909"/>
    </source>
</evidence>
<evidence type="ECO:0000256" key="3">
    <source>
        <dbReference type="ARBA" id="ARBA00022448"/>
    </source>
</evidence>
<evidence type="ECO:0000256" key="4">
    <source>
        <dbReference type="ARBA" id="ARBA00022692"/>
    </source>
</evidence>
<dbReference type="InterPro" id="IPR029020">
    <property type="entry name" value="Ammonium/urea_transptr"/>
</dbReference>
<proteinExistence type="inferred from homology"/>
<accession>A0AA35W9I3</accession>
<feature type="transmembrane region" description="Helical" evidence="8">
    <location>
        <begin position="79"/>
        <end position="98"/>
    </location>
</feature>
<dbReference type="GO" id="GO:0008519">
    <property type="term" value="F:ammonium channel activity"/>
    <property type="evidence" value="ECO:0007669"/>
    <property type="project" value="InterPro"/>
</dbReference>
<dbReference type="Pfam" id="PF00909">
    <property type="entry name" value="Ammonium_transp"/>
    <property type="match status" value="1"/>
</dbReference>
<feature type="transmembrane region" description="Helical" evidence="8">
    <location>
        <begin position="110"/>
        <end position="134"/>
    </location>
</feature>
<evidence type="ECO:0000256" key="7">
    <source>
        <dbReference type="ARBA" id="ARBA00023177"/>
    </source>
</evidence>
<reference evidence="10" key="1">
    <citation type="submission" date="2023-03" db="EMBL/GenBank/DDBJ databases">
        <authorList>
            <person name="Steffen K."/>
            <person name="Cardenas P."/>
        </authorList>
    </citation>
    <scope>NUCLEOTIDE SEQUENCE</scope>
</reference>
<evidence type="ECO:0000256" key="8">
    <source>
        <dbReference type="SAM" id="Phobius"/>
    </source>
</evidence>
<keyword evidence="5 8" id="KW-1133">Transmembrane helix</keyword>
<sequence length="187" mass="19654">MPSDFKSVSTYLLFLVLWVTLVYLPICHWVWAEDGWIKGIGAVDFAGGTVVHINASVAAVAAAHLVGRRRNVGRGVEPHNVPLVILGAVILWIGWSGFNAGSSLAADGVAVNAFVVTNLAGAVGAVTWGLLSLVTRGGGKMQRRSSCVATWMRSSCGHHRKAARHTSGLWALSGSALAQACSVHSRS</sequence>
<dbReference type="InterPro" id="IPR001905">
    <property type="entry name" value="Ammonium_transpt"/>
</dbReference>
<dbReference type="SUPFAM" id="SSF111352">
    <property type="entry name" value="Ammonium transporter"/>
    <property type="match status" value="1"/>
</dbReference>
<comment type="similarity">
    <text evidence="2">Belongs to the ammonia transporter channel (TC 1.A.11.2) family.</text>
</comment>
<dbReference type="InterPro" id="IPR024041">
    <property type="entry name" value="NH4_transpt_AmtB-like_dom"/>
</dbReference>
<dbReference type="PANTHER" id="PTHR43029:SF10">
    <property type="entry name" value="AMMONIUM TRANSPORTER MEP2"/>
    <property type="match status" value="1"/>
</dbReference>
<dbReference type="PANTHER" id="PTHR43029">
    <property type="entry name" value="AMMONIUM TRANSPORTER MEP2"/>
    <property type="match status" value="1"/>
</dbReference>
<comment type="caution">
    <text evidence="10">The sequence shown here is derived from an EMBL/GenBank/DDBJ whole genome shotgun (WGS) entry which is preliminary data.</text>
</comment>
<dbReference type="AlphaFoldDB" id="A0AA35W9I3"/>
<evidence type="ECO:0000313" key="10">
    <source>
        <dbReference type="EMBL" id="CAI8009041.1"/>
    </source>
</evidence>
<comment type="subcellular location">
    <subcellularLocation>
        <location evidence="1">Membrane</location>
        <topology evidence="1">Multi-pass membrane protein</topology>
    </subcellularLocation>
</comment>
<evidence type="ECO:0000313" key="11">
    <source>
        <dbReference type="Proteomes" id="UP001174909"/>
    </source>
</evidence>
<organism evidence="10 11">
    <name type="scientific">Geodia barretti</name>
    <name type="common">Barrett's horny sponge</name>
    <dbReference type="NCBI Taxonomy" id="519541"/>
    <lineage>
        <taxon>Eukaryota</taxon>
        <taxon>Metazoa</taxon>
        <taxon>Porifera</taxon>
        <taxon>Demospongiae</taxon>
        <taxon>Heteroscleromorpha</taxon>
        <taxon>Tetractinellida</taxon>
        <taxon>Astrophorina</taxon>
        <taxon>Geodiidae</taxon>
        <taxon>Geodia</taxon>
    </lineage>
</organism>
<dbReference type="Gene3D" id="1.10.3430.10">
    <property type="entry name" value="Ammonium transporter AmtB like domains"/>
    <property type="match status" value="1"/>
</dbReference>
<evidence type="ECO:0000256" key="2">
    <source>
        <dbReference type="ARBA" id="ARBA00005887"/>
    </source>
</evidence>
<keyword evidence="3" id="KW-0813">Transport</keyword>
<keyword evidence="6 8" id="KW-0472">Membrane</keyword>
<protein>
    <submittedName>
        <fullName evidence="10">Ammonium transporter MTH_663</fullName>
    </submittedName>
</protein>
<keyword evidence="11" id="KW-1185">Reference proteome</keyword>
<feature type="domain" description="Ammonium transporter AmtB-like" evidence="9">
    <location>
        <begin position="5"/>
        <end position="137"/>
    </location>
</feature>